<name>A0ABQ6HYU4_9MICO</name>
<dbReference type="SUPFAM" id="SSF51735">
    <property type="entry name" value="NAD(P)-binding Rossmann-fold domains"/>
    <property type="match status" value="1"/>
</dbReference>
<protein>
    <recommendedName>
        <fullName evidence="2">NAD-dependent epimerase/dehydratase domain-containing protein</fullName>
    </recommendedName>
</protein>
<evidence type="ECO:0000259" key="2">
    <source>
        <dbReference type="Pfam" id="PF01370"/>
    </source>
</evidence>
<evidence type="ECO:0000256" key="1">
    <source>
        <dbReference type="SAM" id="MobiDB-lite"/>
    </source>
</evidence>
<dbReference type="Proteomes" id="UP001157091">
    <property type="component" value="Unassembled WGS sequence"/>
</dbReference>
<dbReference type="EMBL" id="BSUK01000001">
    <property type="protein sequence ID" value="GMA23665.1"/>
    <property type="molecule type" value="Genomic_DNA"/>
</dbReference>
<dbReference type="Pfam" id="PF01370">
    <property type="entry name" value="Epimerase"/>
    <property type="match status" value="1"/>
</dbReference>
<feature type="region of interest" description="Disordered" evidence="1">
    <location>
        <begin position="1"/>
        <end position="30"/>
    </location>
</feature>
<dbReference type="InterPro" id="IPR036291">
    <property type="entry name" value="NAD(P)-bd_dom_sf"/>
</dbReference>
<evidence type="ECO:0000313" key="3">
    <source>
        <dbReference type="EMBL" id="GMA23665.1"/>
    </source>
</evidence>
<keyword evidence="4" id="KW-1185">Reference proteome</keyword>
<gene>
    <name evidence="3" type="ORF">GCM10025864_14240</name>
</gene>
<evidence type="ECO:0000313" key="4">
    <source>
        <dbReference type="Proteomes" id="UP001157091"/>
    </source>
</evidence>
<dbReference type="InterPro" id="IPR001509">
    <property type="entry name" value="Epimerase_deHydtase"/>
</dbReference>
<proteinExistence type="predicted"/>
<dbReference type="Gene3D" id="3.40.50.720">
    <property type="entry name" value="NAD(P)-binding Rossmann-like Domain"/>
    <property type="match status" value="1"/>
</dbReference>
<sequence length="76" mass="8005">MTPGDTGRRPEQTEPDEVEADRTRGRGGSMGLRYERVLVTGAAGRLGSAVLTALHRAEVEVVALDLRAPGAPRPGP</sequence>
<accession>A0ABQ6HYU4</accession>
<feature type="domain" description="NAD-dependent epimerase/dehydratase" evidence="2">
    <location>
        <begin position="37"/>
        <end position="68"/>
    </location>
</feature>
<comment type="caution">
    <text evidence="3">The sequence shown here is derived from an EMBL/GenBank/DDBJ whole genome shotgun (WGS) entry which is preliminary data.</text>
</comment>
<reference evidence="4" key="1">
    <citation type="journal article" date="2019" name="Int. J. Syst. Evol. Microbiol.">
        <title>The Global Catalogue of Microorganisms (GCM) 10K type strain sequencing project: providing services to taxonomists for standard genome sequencing and annotation.</title>
        <authorList>
            <consortium name="The Broad Institute Genomics Platform"/>
            <consortium name="The Broad Institute Genome Sequencing Center for Infectious Disease"/>
            <person name="Wu L."/>
            <person name="Ma J."/>
        </authorList>
    </citation>
    <scope>NUCLEOTIDE SEQUENCE [LARGE SCALE GENOMIC DNA]</scope>
    <source>
        <strain evidence="4">NBRC 106348</strain>
    </source>
</reference>
<feature type="compositionally biased region" description="Basic and acidic residues" evidence="1">
    <location>
        <begin position="1"/>
        <end position="12"/>
    </location>
</feature>
<organism evidence="3 4">
    <name type="scientific">Luteimicrobium album</name>
    <dbReference type="NCBI Taxonomy" id="1054550"/>
    <lineage>
        <taxon>Bacteria</taxon>
        <taxon>Bacillati</taxon>
        <taxon>Actinomycetota</taxon>
        <taxon>Actinomycetes</taxon>
        <taxon>Micrococcales</taxon>
        <taxon>Luteimicrobium</taxon>
    </lineage>
</organism>